<keyword evidence="3 7" id="KW-0812">Transmembrane</keyword>
<keyword evidence="6" id="KW-0175">Coiled coil</keyword>
<dbReference type="PANTHER" id="PTHR32309:SF13">
    <property type="entry name" value="FERRIC ENTEROBACTIN TRANSPORT PROTEIN FEPE"/>
    <property type="match status" value="1"/>
</dbReference>
<gene>
    <name evidence="10" type="ORF">LX69_00841</name>
</gene>
<accession>A0A2W7NRD6</accession>
<dbReference type="PANTHER" id="PTHR32309">
    <property type="entry name" value="TYROSINE-PROTEIN KINASE"/>
    <property type="match status" value="1"/>
</dbReference>
<keyword evidence="4 7" id="KW-1133">Transmembrane helix</keyword>
<evidence type="ECO:0000313" key="11">
    <source>
        <dbReference type="Proteomes" id="UP000249239"/>
    </source>
</evidence>
<keyword evidence="10" id="KW-0418">Kinase</keyword>
<organism evidence="10 11">
    <name type="scientific">Breznakibacter xylanolyticus</name>
    <dbReference type="NCBI Taxonomy" id="990"/>
    <lineage>
        <taxon>Bacteria</taxon>
        <taxon>Pseudomonadati</taxon>
        <taxon>Bacteroidota</taxon>
        <taxon>Bacteroidia</taxon>
        <taxon>Marinilabiliales</taxon>
        <taxon>Marinilabiliaceae</taxon>
        <taxon>Breznakibacter</taxon>
    </lineage>
</organism>
<evidence type="ECO:0000256" key="6">
    <source>
        <dbReference type="SAM" id="Coils"/>
    </source>
</evidence>
<keyword evidence="11" id="KW-1185">Reference proteome</keyword>
<evidence type="ECO:0000256" key="2">
    <source>
        <dbReference type="ARBA" id="ARBA00022475"/>
    </source>
</evidence>
<evidence type="ECO:0000256" key="3">
    <source>
        <dbReference type="ARBA" id="ARBA00022692"/>
    </source>
</evidence>
<evidence type="ECO:0000256" key="1">
    <source>
        <dbReference type="ARBA" id="ARBA00004651"/>
    </source>
</evidence>
<protein>
    <submittedName>
        <fullName evidence="10">Putative tyrosine kinase-like protein</fullName>
    </submittedName>
</protein>
<feature type="domain" description="Polysaccharide chain length determinant N-terminal" evidence="8">
    <location>
        <begin position="9"/>
        <end position="69"/>
    </location>
</feature>
<feature type="domain" description="Tyrosine-protein kinase G-rich" evidence="9">
    <location>
        <begin position="284"/>
        <end position="357"/>
    </location>
</feature>
<name>A0A2W7NRD6_9BACT</name>
<dbReference type="Pfam" id="PF02706">
    <property type="entry name" value="Wzz"/>
    <property type="match status" value="1"/>
</dbReference>
<dbReference type="InterPro" id="IPR003856">
    <property type="entry name" value="LPS_length_determ_N"/>
</dbReference>
<feature type="transmembrane region" description="Helical" evidence="7">
    <location>
        <begin position="339"/>
        <end position="361"/>
    </location>
</feature>
<reference evidence="10 11" key="1">
    <citation type="submission" date="2018-06" db="EMBL/GenBank/DDBJ databases">
        <title>Genomic Encyclopedia of Archaeal and Bacterial Type Strains, Phase II (KMG-II): from individual species to whole genera.</title>
        <authorList>
            <person name="Goeker M."/>
        </authorList>
    </citation>
    <scope>NUCLEOTIDE SEQUENCE [LARGE SCALE GENOMIC DNA]</scope>
    <source>
        <strain evidence="10 11">DSM 6779</strain>
    </source>
</reference>
<evidence type="ECO:0000259" key="9">
    <source>
        <dbReference type="Pfam" id="PF13807"/>
    </source>
</evidence>
<dbReference type="EMBL" id="QKZK01000005">
    <property type="protein sequence ID" value="PZX19174.1"/>
    <property type="molecule type" value="Genomic_DNA"/>
</dbReference>
<dbReference type="OrthoDB" id="1522571at2"/>
<feature type="transmembrane region" description="Helical" evidence="7">
    <location>
        <begin position="26"/>
        <end position="45"/>
    </location>
</feature>
<dbReference type="RefSeq" id="WP_111444557.1">
    <property type="nucleotide sequence ID" value="NZ_QKZK01000005.1"/>
</dbReference>
<evidence type="ECO:0000313" key="10">
    <source>
        <dbReference type="EMBL" id="PZX19174.1"/>
    </source>
</evidence>
<evidence type="ECO:0000256" key="5">
    <source>
        <dbReference type="ARBA" id="ARBA00023136"/>
    </source>
</evidence>
<sequence>MENQIIKGDEIDLLALVKTIWQGRKIILYSVVVCFIIGLVISFSGEKKYQASATILPSAENKSSGLGGLSSLAGLAGVNIGSMMGQSASGIPADLYPKVVASVPYLMELMHEPFRWEKYPQPMSVYELMEIKSSSSSKESVLMKYTLRLPWTIKDAILGSPKEQLSVVSGRDSVGYLVLSPIHRSAIQYLKSAMVVEQDKKNDLVTLQVEVNDPLLAAQIADKAVGLLQKYVIDYKSKQAKEQLMFIEKRYAEVKDEYEKNRNRLMDYRDSHRNLISERTDVQYQRLSDDYDMSSSVFKGLAQQLEQAKITVKEETPVFTVLEPVVVPKDKSAPKRGMIMAVSVFLGGFFGLIGILINHLIPSIKRIF</sequence>
<comment type="caution">
    <text evidence="10">The sequence shown here is derived from an EMBL/GenBank/DDBJ whole genome shotgun (WGS) entry which is preliminary data.</text>
</comment>
<dbReference type="GO" id="GO:0005886">
    <property type="term" value="C:plasma membrane"/>
    <property type="evidence" value="ECO:0007669"/>
    <property type="project" value="UniProtKB-SubCell"/>
</dbReference>
<keyword evidence="5 7" id="KW-0472">Membrane</keyword>
<dbReference type="AlphaFoldDB" id="A0A2W7NRD6"/>
<evidence type="ECO:0000256" key="4">
    <source>
        <dbReference type="ARBA" id="ARBA00022989"/>
    </source>
</evidence>
<dbReference type="InterPro" id="IPR050445">
    <property type="entry name" value="Bact_polysacc_biosynth/exp"/>
</dbReference>
<proteinExistence type="predicted"/>
<dbReference type="InterPro" id="IPR032807">
    <property type="entry name" value="GNVR"/>
</dbReference>
<evidence type="ECO:0000256" key="7">
    <source>
        <dbReference type="SAM" id="Phobius"/>
    </source>
</evidence>
<evidence type="ECO:0000259" key="8">
    <source>
        <dbReference type="Pfam" id="PF02706"/>
    </source>
</evidence>
<feature type="coiled-coil region" evidence="6">
    <location>
        <begin position="237"/>
        <end position="271"/>
    </location>
</feature>
<dbReference type="Pfam" id="PF13807">
    <property type="entry name" value="GNVR"/>
    <property type="match status" value="1"/>
</dbReference>
<keyword evidence="10" id="KW-0808">Transferase</keyword>
<keyword evidence="2" id="KW-1003">Cell membrane</keyword>
<comment type="subcellular location">
    <subcellularLocation>
        <location evidence="1">Cell membrane</location>
        <topology evidence="1">Multi-pass membrane protein</topology>
    </subcellularLocation>
</comment>
<dbReference type="Proteomes" id="UP000249239">
    <property type="component" value="Unassembled WGS sequence"/>
</dbReference>
<dbReference type="GO" id="GO:0004713">
    <property type="term" value="F:protein tyrosine kinase activity"/>
    <property type="evidence" value="ECO:0007669"/>
    <property type="project" value="TreeGrafter"/>
</dbReference>